<dbReference type="EMBL" id="JALNTZ010000005">
    <property type="protein sequence ID" value="KAJ3651440.1"/>
    <property type="molecule type" value="Genomic_DNA"/>
</dbReference>
<accession>A0AA38MC83</accession>
<keyword evidence="3" id="KW-1185">Reference proteome</keyword>
<evidence type="ECO:0000313" key="3">
    <source>
        <dbReference type="Proteomes" id="UP001168821"/>
    </source>
</evidence>
<gene>
    <name evidence="2" type="ORF">Zmor_017484</name>
</gene>
<dbReference type="AlphaFoldDB" id="A0AA38MC83"/>
<dbReference type="Pfam" id="PF08368">
    <property type="entry name" value="FAST_2"/>
    <property type="match status" value="1"/>
</dbReference>
<organism evidence="2 3">
    <name type="scientific">Zophobas morio</name>
    <dbReference type="NCBI Taxonomy" id="2755281"/>
    <lineage>
        <taxon>Eukaryota</taxon>
        <taxon>Metazoa</taxon>
        <taxon>Ecdysozoa</taxon>
        <taxon>Arthropoda</taxon>
        <taxon>Hexapoda</taxon>
        <taxon>Insecta</taxon>
        <taxon>Pterygota</taxon>
        <taxon>Neoptera</taxon>
        <taxon>Endopterygota</taxon>
        <taxon>Coleoptera</taxon>
        <taxon>Polyphaga</taxon>
        <taxon>Cucujiformia</taxon>
        <taxon>Tenebrionidae</taxon>
        <taxon>Zophobas</taxon>
    </lineage>
</organism>
<reference evidence="2" key="1">
    <citation type="journal article" date="2023" name="G3 (Bethesda)">
        <title>Whole genome assemblies of Zophobas morio and Tenebrio molitor.</title>
        <authorList>
            <person name="Kaur S."/>
            <person name="Stinson S.A."/>
            <person name="diCenzo G.C."/>
        </authorList>
    </citation>
    <scope>NUCLEOTIDE SEQUENCE</scope>
    <source>
        <strain evidence="2">QUZm001</strain>
    </source>
</reference>
<evidence type="ECO:0000313" key="2">
    <source>
        <dbReference type="EMBL" id="KAJ3651440.1"/>
    </source>
</evidence>
<name>A0AA38MC83_9CUCU</name>
<comment type="caution">
    <text evidence="2">The sequence shown here is derived from an EMBL/GenBank/DDBJ whole genome shotgun (WGS) entry which is preliminary data.</text>
</comment>
<feature type="domain" description="FAST kinase-like protein subdomain 2" evidence="1">
    <location>
        <begin position="462"/>
        <end position="548"/>
    </location>
</feature>
<sequence length="642" mass="74309">MIRPFSRFNTLWEKIGVTFYKQPHRTPLNHGTTKLNLTFTPALNLHTTLNNHTKIFTDLENNYAYKLLPPISKFEPSHSAPSAITTLEAFDTHLNQNWRSSTATAIVEAFERVKDITVSHNITLSDKRFDKLVDGLMDHCEKLTDNELLRLLLTLLEYPPCDASNSRNFHDVWSCLDDICCWKMSNWDLQKLYTFADVWFRWNLGRLSDFVFEVLDRATFKPHRLSKSMLVYTFFYFNVNRRKSVPFEFEHELARRIDEFSVDEWAIIAMGYFKTKSKIKLPEIASAMIRAVSENCETINEISLTAILKALRLSQRGEVASDIPPMLDTVTLQLPRLSIMSLVHVALIGTQLQLKHEPSIRKCADRIIAEIETIRIKDLERILLACSMFNIDTTPSIYEVASKEILKQTRRKEFVQYNRCLPSILNYLSLRKIYSHNLMNDVLNDEYINETYGKSSKNVPRDLFSLDTCVEVECPDYKGNRLSPQKRYKAAKWLSEYAPTRDQHKRLSLSDKAYLEIVDSLVGIVGEERLLRSDHVLPHFSKPDIILCKDQVSGEFVEPFGFENYVLGDVMRPFNVEKYKWYAVMVLTPNLTLRDACEPLGGMIMKERQLKTIGYTPVLVYAAPFTTLSSAEKTAHLRRHLS</sequence>
<protein>
    <recommendedName>
        <fullName evidence="1">FAST kinase-like protein subdomain 2 domain-containing protein</fullName>
    </recommendedName>
</protein>
<dbReference type="Proteomes" id="UP001168821">
    <property type="component" value="Unassembled WGS sequence"/>
</dbReference>
<proteinExistence type="predicted"/>
<evidence type="ECO:0000259" key="1">
    <source>
        <dbReference type="Pfam" id="PF08368"/>
    </source>
</evidence>
<dbReference type="InterPro" id="IPR013579">
    <property type="entry name" value="FAST_2"/>
</dbReference>